<evidence type="ECO:0000313" key="1">
    <source>
        <dbReference type="EMBL" id="KAK7330435.1"/>
    </source>
</evidence>
<dbReference type="EMBL" id="JAYMYQ010000005">
    <property type="protein sequence ID" value="KAK7330435.1"/>
    <property type="molecule type" value="Genomic_DNA"/>
</dbReference>
<protein>
    <submittedName>
        <fullName evidence="1">Uncharacterized protein</fullName>
    </submittedName>
</protein>
<evidence type="ECO:0000313" key="2">
    <source>
        <dbReference type="Proteomes" id="UP001367508"/>
    </source>
</evidence>
<organism evidence="1 2">
    <name type="scientific">Canavalia gladiata</name>
    <name type="common">Sword bean</name>
    <name type="synonym">Dolichos gladiatus</name>
    <dbReference type="NCBI Taxonomy" id="3824"/>
    <lineage>
        <taxon>Eukaryota</taxon>
        <taxon>Viridiplantae</taxon>
        <taxon>Streptophyta</taxon>
        <taxon>Embryophyta</taxon>
        <taxon>Tracheophyta</taxon>
        <taxon>Spermatophyta</taxon>
        <taxon>Magnoliopsida</taxon>
        <taxon>eudicotyledons</taxon>
        <taxon>Gunneridae</taxon>
        <taxon>Pentapetalae</taxon>
        <taxon>rosids</taxon>
        <taxon>fabids</taxon>
        <taxon>Fabales</taxon>
        <taxon>Fabaceae</taxon>
        <taxon>Papilionoideae</taxon>
        <taxon>50 kb inversion clade</taxon>
        <taxon>NPAAA clade</taxon>
        <taxon>indigoferoid/millettioid clade</taxon>
        <taxon>Phaseoleae</taxon>
        <taxon>Canavalia</taxon>
    </lineage>
</organism>
<dbReference type="Proteomes" id="UP001367508">
    <property type="component" value="Unassembled WGS sequence"/>
</dbReference>
<keyword evidence="2" id="KW-1185">Reference proteome</keyword>
<sequence length="82" mass="9931">MLPPSFFLPLHSARPKQYIDVSSSLKDEAVMEIFWLLLLFRNNIVVQTMWVNRVFKFFKVWEYLGEIAVNESYWFDPIWVNE</sequence>
<proteinExistence type="predicted"/>
<accession>A0AAN9L6Q2</accession>
<dbReference type="AlphaFoldDB" id="A0AAN9L6Q2"/>
<comment type="caution">
    <text evidence="1">The sequence shown here is derived from an EMBL/GenBank/DDBJ whole genome shotgun (WGS) entry which is preliminary data.</text>
</comment>
<name>A0AAN9L6Q2_CANGL</name>
<gene>
    <name evidence="1" type="ORF">VNO77_24629</name>
</gene>
<reference evidence="1 2" key="1">
    <citation type="submission" date="2024-01" db="EMBL/GenBank/DDBJ databases">
        <title>The genomes of 5 underutilized Papilionoideae crops provide insights into root nodulation and disease resistanc.</title>
        <authorList>
            <person name="Jiang F."/>
        </authorList>
    </citation>
    <scope>NUCLEOTIDE SEQUENCE [LARGE SCALE GENOMIC DNA]</scope>
    <source>
        <strain evidence="1">LVBAO_FW01</strain>
        <tissue evidence="1">Leaves</tissue>
    </source>
</reference>